<comment type="similarity">
    <text evidence="1">Belongs to the iron/ascorbate-dependent oxidoreductase family.</text>
</comment>
<proteinExistence type="inferred from homology"/>
<evidence type="ECO:0000313" key="4">
    <source>
        <dbReference type="Proteomes" id="UP000010116"/>
    </source>
</evidence>
<dbReference type="Gene3D" id="2.60.120.620">
    <property type="entry name" value="q2cbj1_9rhob like domain"/>
    <property type="match status" value="1"/>
</dbReference>
<feature type="domain" description="Fe2OG dioxygenase" evidence="2">
    <location>
        <begin position="93"/>
        <end position="204"/>
    </location>
</feature>
<dbReference type="SUPFAM" id="SSF51197">
    <property type="entry name" value="Clavaminate synthase-like"/>
    <property type="match status" value="1"/>
</dbReference>
<evidence type="ECO:0000313" key="3">
    <source>
        <dbReference type="EMBL" id="EJP72439.1"/>
    </source>
</evidence>
<gene>
    <name evidence="3" type="ORF">NT02SARS_1238</name>
</gene>
<evidence type="ECO:0000256" key="1">
    <source>
        <dbReference type="RuleBase" id="RU003682"/>
    </source>
</evidence>
<dbReference type="Proteomes" id="UP000010116">
    <property type="component" value="Unassembled WGS sequence"/>
</dbReference>
<organism evidence="3 4">
    <name type="scientific">SAR86 cluster bacterium SAR86B</name>
    <dbReference type="NCBI Taxonomy" id="1123867"/>
    <lineage>
        <taxon>Bacteria</taxon>
        <taxon>Pseudomonadati</taxon>
        <taxon>Pseudomonadota</taxon>
        <taxon>Gammaproteobacteria</taxon>
        <taxon>SAR86 cluster</taxon>
    </lineage>
</organism>
<accession>J4KSC0</accession>
<dbReference type="Pfam" id="PF05721">
    <property type="entry name" value="PhyH"/>
    <property type="match status" value="1"/>
</dbReference>
<dbReference type="GO" id="GO:0046872">
    <property type="term" value="F:metal ion binding"/>
    <property type="evidence" value="ECO:0007669"/>
    <property type="project" value="UniProtKB-KW"/>
</dbReference>
<reference evidence="3 4" key="1">
    <citation type="journal article" date="2012" name="ISME J.">
        <title>Genomic insights to SAR86, an abundant and uncultivated marine bacterial lineage.</title>
        <authorList>
            <person name="Dupont C.L."/>
            <person name="Rusch D.B."/>
            <person name="Yooseph S."/>
            <person name="Lombardo M.J."/>
            <person name="Richter R.A."/>
            <person name="Valas R."/>
            <person name="Novotny M."/>
            <person name="Yee-Greenbaum J."/>
            <person name="Selengut J.D."/>
            <person name="Haft D.H."/>
            <person name="Halpern A.L."/>
            <person name="Lasken R.S."/>
            <person name="Nealson K."/>
            <person name="Friedman R."/>
            <person name="Venter J.C."/>
        </authorList>
    </citation>
    <scope>NUCLEOTIDE SEQUENCE [LARGE SCALE GENOMIC DNA]</scope>
</reference>
<protein>
    <submittedName>
        <fullName evidence="3">Phytanoyl-CoA dioxygenase (PhyH) superfamily</fullName>
    </submittedName>
</protein>
<dbReference type="InterPro" id="IPR005123">
    <property type="entry name" value="Oxoglu/Fe-dep_dioxygenase_dom"/>
</dbReference>
<dbReference type="HOGENOM" id="CLU_1184385_0_0_6"/>
<sequence length="234" mass="26958">MNMNQLATSFHLNGYVYIENFFDRNLMDLYQNKILDHFALDSSYKHDSDFIKKSDTDVIPWFPQNDGEKAFDVIEQDERLIDLTESILGPGWKSLYCMVMYSNKSSNGQAWHQDCDPSNSNIFNLNRLIYTMDINKISGGEVELIPCSHKKGIIPPISEGDDLDGSITIEPKKGSLLMLHGHLWHKVLPINQTIRVSTNYRCIPNGVPDSITDICVYRNMLYQFSDERVLEERI</sequence>
<dbReference type="PROSITE" id="PS51471">
    <property type="entry name" value="FE2OG_OXY"/>
    <property type="match status" value="1"/>
</dbReference>
<keyword evidence="1" id="KW-0408">Iron</keyword>
<dbReference type="AlphaFoldDB" id="J4KSC0"/>
<dbReference type="InterPro" id="IPR008775">
    <property type="entry name" value="Phytyl_CoA_dOase-like"/>
</dbReference>
<keyword evidence="1" id="KW-0479">Metal-binding</keyword>
<keyword evidence="3" id="KW-0223">Dioxygenase</keyword>
<name>J4KSC0_9GAMM</name>
<dbReference type="GO" id="GO:0016706">
    <property type="term" value="F:2-oxoglutarate-dependent dioxygenase activity"/>
    <property type="evidence" value="ECO:0007669"/>
    <property type="project" value="UniProtKB-ARBA"/>
</dbReference>
<dbReference type="EMBL" id="JH611193">
    <property type="protein sequence ID" value="EJP72439.1"/>
    <property type="molecule type" value="Genomic_DNA"/>
</dbReference>
<keyword evidence="1" id="KW-0560">Oxidoreductase</keyword>
<evidence type="ECO:0000259" key="2">
    <source>
        <dbReference type="PROSITE" id="PS51471"/>
    </source>
</evidence>